<dbReference type="CDD" id="cd03388">
    <property type="entry name" value="PAP2_SPPase1"/>
    <property type="match status" value="1"/>
</dbReference>
<feature type="transmembrane region" description="Helical" evidence="2">
    <location>
        <begin position="360"/>
        <end position="381"/>
    </location>
</feature>
<keyword evidence="2" id="KW-0472">Membrane</keyword>
<feature type="transmembrane region" description="Helical" evidence="2">
    <location>
        <begin position="108"/>
        <end position="128"/>
    </location>
</feature>
<keyword evidence="2" id="KW-0812">Transmembrane</keyword>
<evidence type="ECO:0000313" key="5">
    <source>
        <dbReference type="Proteomes" id="UP000694892"/>
    </source>
</evidence>
<dbReference type="Gene3D" id="1.20.144.10">
    <property type="entry name" value="Phosphatidic acid phosphatase type 2/haloperoxidase"/>
    <property type="match status" value="1"/>
</dbReference>
<dbReference type="InterPro" id="IPR036938">
    <property type="entry name" value="PAP2/HPO_sf"/>
</dbReference>
<evidence type="ECO:0000256" key="1">
    <source>
        <dbReference type="SAM" id="MobiDB-lite"/>
    </source>
</evidence>
<name>A0A974CU80_XENLA</name>
<protein>
    <recommendedName>
        <fullName evidence="3">Phosphatidic acid phosphatase type 2/haloperoxidase domain-containing protein</fullName>
    </recommendedName>
</protein>
<feature type="region of interest" description="Disordered" evidence="1">
    <location>
        <begin position="50"/>
        <end position="87"/>
    </location>
</feature>
<dbReference type="GO" id="GO:0006670">
    <property type="term" value="P:sphingosine metabolic process"/>
    <property type="evidence" value="ECO:0007669"/>
    <property type="project" value="TreeGrafter"/>
</dbReference>
<dbReference type="PANTHER" id="PTHR14969:SF14">
    <property type="entry name" value="SPHINGOSINE-1-PHOSPHATE PHOSPHATASE 2"/>
    <property type="match status" value="1"/>
</dbReference>
<dbReference type="EMBL" id="CM004475">
    <property type="protein sequence ID" value="OCT78771.1"/>
    <property type="molecule type" value="Genomic_DNA"/>
</dbReference>
<feature type="transmembrane region" description="Helical" evidence="2">
    <location>
        <begin position="229"/>
        <end position="250"/>
    </location>
</feature>
<feature type="domain" description="Phosphatidic acid phosphatase type 2/haloperoxidase" evidence="3">
    <location>
        <begin position="139"/>
        <end position="275"/>
    </location>
</feature>
<dbReference type="PANTHER" id="PTHR14969">
    <property type="entry name" value="SPHINGOSINE-1-PHOSPHATE PHOSPHOHYDROLASE"/>
    <property type="match status" value="1"/>
</dbReference>
<gene>
    <name evidence="4" type="ORF">XELAEV_18029861mg</name>
</gene>
<feature type="transmembrane region" description="Helical" evidence="2">
    <location>
        <begin position="257"/>
        <end position="278"/>
    </location>
</feature>
<feature type="transmembrane region" description="Helical" evidence="2">
    <location>
        <begin position="140"/>
        <end position="162"/>
    </location>
</feature>
<keyword evidence="2" id="KW-1133">Transmembrane helix</keyword>
<sequence length="437" mass="48650">MKGWTVLCASPLDLVIQNMAQLLTTLQDPQLVAQFQRYCGLSLQPKGEANGTSLGNYPLETNQRGRGKTTGGNGITQQNGNTNHSNGSYANGALKQVNTKKYRVQNYFLYYLFRFAAALGQEVFYITFLPFTYWNLDPFIGHRLVVVWAIVMYFGQASKDLLKWPRPSSPPVVKLETRVDAEYGMPSTHAIAATAISFTFLWGDTRTTCEHAEAHMSQVKYVQTVNSAYLFWLGFLAALFLSTLVSLSRLYTGMHTVLDVICGALIALLFLALTYPVWGEMDKVLLSHPLSPVFTIIVGFLASYNYPEMDHYSTTRADTTTIIGVAVGTCVGVSIGNLDLNSVPSDQFPLPIPAISFHRVLLQTERFLLGIILLLITRFLAKTLSLQTLGTWHNVCTKDHLVRQRLEIEVPYKFVTYTSIGFVATAVVPQLCEFLGI</sequence>
<evidence type="ECO:0000313" key="4">
    <source>
        <dbReference type="EMBL" id="OCT78771.1"/>
    </source>
</evidence>
<evidence type="ECO:0000256" key="2">
    <source>
        <dbReference type="SAM" id="Phobius"/>
    </source>
</evidence>
<dbReference type="Proteomes" id="UP000694892">
    <property type="component" value="Chromosome 5S"/>
</dbReference>
<feature type="transmembrane region" description="Helical" evidence="2">
    <location>
        <begin position="290"/>
        <end position="307"/>
    </location>
</feature>
<dbReference type="Pfam" id="PF01569">
    <property type="entry name" value="PAP2"/>
    <property type="match status" value="1"/>
</dbReference>
<accession>A0A974CU80</accession>
<evidence type="ECO:0000259" key="3">
    <source>
        <dbReference type="SMART" id="SM00014"/>
    </source>
</evidence>
<dbReference type="SUPFAM" id="SSF48317">
    <property type="entry name" value="Acid phosphatase/Vanadium-dependent haloperoxidase"/>
    <property type="match status" value="1"/>
</dbReference>
<feature type="compositionally biased region" description="Polar residues" evidence="1">
    <location>
        <begin position="50"/>
        <end position="64"/>
    </location>
</feature>
<reference evidence="5" key="1">
    <citation type="journal article" date="2016" name="Nature">
        <title>Genome evolution in the allotetraploid frog Xenopus laevis.</title>
        <authorList>
            <person name="Session A.M."/>
            <person name="Uno Y."/>
            <person name="Kwon T."/>
            <person name="Chapman J.A."/>
            <person name="Toyoda A."/>
            <person name="Takahashi S."/>
            <person name="Fukui A."/>
            <person name="Hikosaka A."/>
            <person name="Suzuki A."/>
            <person name="Kondo M."/>
            <person name="van Heeringen S.J."/>
            <person name="Quigley I."/>
            <person name="Heinz S."/>
            <person name="Ogino H."/>
            <person name="Ochi H."/>
            <person name="Hellsten U."/>
            <person name="Lyons J.B."/>
            <person name="Simakov O."/>
            <person name="Putnam N."/>
            <person name="Stites J."/>
            <person name="Kuroki Y."/>
            <person name="Tanaka T."/>
            <person name="Michiue T."/>
            <person name="Watanabe M."/>
            <person name="Bogdanovic O."/>
            <person name="Lister R."/>
            <person name="Georgiou G."/>
            <person name="Paranjpe S.S."/>
            <person name="van Kruijsbergen I."/>
            <person name="Shu S."/>
            <person name="Carlson J."/>
            <person name="Kinoshita T."/>
            <person name="Ohta Y."/>
            <person name="Mawaribuchi S."/>
            <person name="Jenkins J."/>
            <person name="Grimwood J."/>
            <person name="Schmutz J."/>
            <person name="Mitros T."/>
            <person name="Mozaffari S.V."/>
            <person name="Suzuki Y."/>
            <person name="Haramoto Y."/>
            <person name="Yamamoto T.S."/>
            <person name="Takagi C."/>
            <person name="Heald R."/>
            <person name="Miller K."/>
            <person name="Haudenschild C."/>
            <person name="Kitzman J."/>
            <person name="Nakayama T."/>
            <person name="Izutsu Y."/>
            <person name="Robert J."/>
            <person name="Fortriede J."/>
            <person name="Burns K."/>
            <person name="Lotay V."/>
            <person name="Karimi K."/>
            <person name="Yasuoka Y."/>
            <person name="Dichmann D.S."/>
            <person name="Flajnik M.F."/>
            <person name="Houston D.W."/>
            <person name="Shendure J."/>
            <person name="DuPasquier L."/>
            <person name="Vize P.D."/>
            <person name="Zorn A.M."/>
            <person name="Ito M."/>
            <person name="Marcotte E.M."/>
            <person name="Wallingford J.B."/>
            <person name="Ito Y."/>
            <person name="Asashima M."/>
            <person name="Ueno N."/>
            <person name="Matsuda Y."/>
            <person name="Veenstra G.J."/>
            <person name="Fujiyama A."/>
            <person name="Harland R.M."/>
            <person name="Taira M."/>
            <person name="Rokhsar D.S."/>
        </authorList>
    </citation>
    <scope>NUCLEOTIDE SEQUENCE [LARGE SCALE GENOMIC DNA]</scope>
    <source>
        <strain evidence="5">J</strain>
    </source>
</reference>
<dbReference type="GO" id="GO:0042392">
    <property type="term" value="F:sphingosine-1-phosphate phosphatase activity"/>
    <property type="evidence" value="ECO:0007669"/>
    <property type="project" value="TreeGrafter"/>
</dbReference>
<proteinExistence type="predicted"/>
<dbReference type="SMART" id="SM00014">
    <property type="entry name" value="acidPPc"/>
    <property type="match status" value="1"/>
</dbReference>
<feature type="transmembrane region" description="Helical" evidence="2">
    <location>
        <begin position="319"/>
        <end position="340"/>
    </location>
</feature>
<dbReference type="InterPro" id="IPR000326">
    <property type="entry name" value="PAP2/HPO"/>
</dbReference>
<dbReference type="AlphaFoldDB" id="A0A974CU80"/>
<dbReference type="OMA" id="FFLTHEM"/>
<dbReference type="GO" id="GO:0005789">
    <property type="term" value="C:endoplasmic reticulum membrane"/>
    <property type="evidence" value="ECO:0007669"/>
    <property type="project" value="TreeGrafter"/>
</dbReference>
<organism evidence="4 5">
    <name type="scientific">Xenopus laevis</name>
    <name type="common">African clawed frog</name>
    <dbReference type="NCBI Taxonomy" id="8355"/>
    <lineage>
        <taxon>Eukaryota</taxon>
        <taxon>Metazoa</taxon>
        <taxon>Chordata</taxon>
        <taxon>Craniata</taxon>
        <taxon>Vertebrata</taxon>
        <taxon>Euteleostomi</taxon>
        <taxon>Amphibia</taxon>
        <taxon>Batrachia</taxon>
        <taxon>Anura</taxon>
        <taxon>Pipoidea</taxon>
        <taxon>Pipidae</taxon>
        <taxon>Xenopodinae</taxon>
        <taxon>Xenopus</taxon>
        <taxon>Xenopus</taxon>
    </lineage>
</organism>